<keyword evidence="1" id="KW-0812">Transmembrane</keyword>
<dbReference type="AlphaFoldDB" id="A0AAD9H2P6"/>
<proteinExistence type="predicted"/>
<feature type="transmembrane region" description="Helical" evidence="1">
    <location>
        <begin position="36"/>
        <end position="57"/>
    </location>
</feature>
<dbReference type="Proteomes" id="UP001232148">
    <property type="component" value="Unassembled WGS sequence"/>
</dbReference>
<evidence type="ECO:0000256" key="1">
    <source>
        <dbReference type="SAM" id="Phobius"/>
    </source>
</evidence>
<evidence type="ECO:0008006" key="4">
    <source>
        <dbReference type="Google" id="ProtNLM"/>
    </source>
</evidence>
<dbReference type="EMBL" id="MU843151">
    <property type="protein sequence ID" value="KAK2020978.1"/>
    <property type="molecule type" value="Genomic_DNA"/>
</dbReference>
<name>A0AAD9H2P6_9PEZI</name>
<organism evidence="2 3">
    <name type="scientific">Colletotrichum zoysiae</name>
    <dbReference type="NCBI Taxonomy" id="1216348"/>
    <lineage>
        <taxon>Eukaryota</taxon>
        <taxon>Fungi</taxon>
        <taxon>Dikarya</taxon>
        <taxon>Ascomycota</taxon>
        <taxon>Pezizomycotina</taxon>
        <taxon>Sordariomycetes</taxon>
        <taxon>Hypocreomycetidae</taxon>
        <taxon>Glomerellales</taxon>
        <taxon>Glomerellaceae</taxon>
        <taxon>Colletotrichum</taxon>
        <taxon>Colletotrichum graminicola species complex</taxon>
    </lineage>
</organism>
<evidence type="ECO:0000313" key="3">
    <source>
        <dbReference type="Proteomes" id="UP001232148"/>
    </source>
</evidence>
<evidence type="ECO:0000313" key="2">
    <source>
        <dbReference type="EMBL" id="KAK2020978.1"/>
    </source>
</evidence>
<accession>A0AAD9H2P6</accession>
<keyword evidence="1" id="KW-0472">Membrane</keyword>
<sequence>MLHPGISISIIIMRGRLGFSGDRISLRKHKQKRRDLIFFLLLFLRRHLYFFISFYFLSFCQRTRVESDPKRERFDSWHRKEGRGWVSLMALGVLNCMHTSW</sequence>
<gene>
    <name evidence="2" type="ORF">LX32DRAFT_281541</name>
</gene>
<keyword evidence="1" id="KW-1133">Transmembrane helix</keyword>
<keyword evidence="3" id="KW-1185">Reference proteome</keyword>
<reference evidence="2" key="1">
    <citation type="submission" date="2021-06" db="EMBL/GenBank/DDBJ databases">
        <title>Comparative genomics, transcriptomics and evolutionary studies reveal genomic signatures of adaptation to plant cell wall in hemibiotrophic fungi.</title>
        <authorList>
            <consortium name="DOE Joint Genome Institute"/>
            <person name="Baroncelli R."/>
            <person name="Diaz J.F."/>
            <person name="Benocci T."/>
            <person name="Peng M."/>
            <person name="Battaglia E."/>
            <person name="Haridas S."/>
            <person name="Andreopoulos W."/>
            <person name="Labutti K."/>
            <person name="Pangilinan J."/>
            <person name="Floch G.L."/>
            <person name="Makela M.R."/>
            <person name="Henrissat B."/>
            <person name="Grigoriev I.V."/>
            <person name="Crouch J.A."/>
            <person name="De Vries R.P."/>
            <person name="Sukno S.A."/>
            <person name="Thon M.R."/>
        </authorList>
    </citation>
    <scope>NUCLEOTIDE SEQUENCE</scope>
    <source>
        <strain evidence="2">MAFF235873</strain>
    </source>
</reference>
<protein>
    <recommendedName>
        <fullName evidence="4">Transmembrane protein</fullName>
    </recommendedName>
</protein>
<comment type="caution">
    <text evidence="2">The sequence shown here is derived from an EMBL/GenBank/DDBJ whole genome shotgun (WGS) entry which is preliminary data.</text>
</comment>